<reference evidence="2" key="1">
    <citation type="journal article" date="2019" name="Int. J. Syst. Evol. Microbiol.">
        <title>The Global Catalogue of Microorganisms (GCM) 10K type strain sequencing project: providing services to taxonomists for standard genome sequencing and annotation.</title>
        <authorList>
            <consortium name="The Broad Institute Genomics Platform"/>
            <consortium name="The Broad Institute Genome Sequencing Center for Infectious Disease"/>
            <person name="Wu L."/>
            <person name="Ma J."/>
        </authorList>
    </citation>
    <scope>NUCLEOTIDE SEQUENCE [LARGE SCALE GENOMIC DNA]</scope>
    <source>
        <strain evidence="2">KCTC 32514</strain>
    </source>
</reference>
<dbReference type="EMBL" id="JBHUOS010000002">
    <property type="protein sequence ID" value="MFD2915233.1"/>
    <property type="molecule type" value="Genomic_DNA"/>
</dbReference>
<sequence>MTQEEINHIEILDNDTLNKKIILIPLDLNKKGNFKDSYYLREELMNLGFGSKGLNSLSNEDQELLKNNKSILFSIEANGFTNNDEIQDHYKKYWLIDKLYNSSDAVLILNYFQNNFQSTNSNLRLKINLEAHNILKTASKNSLTLLSNKLYQELNKKTDFNYSKTKIFKTIKKEVNKQSKKLNNRSSFLTKVFSKNNVTEVYYQNICNDLNIVLHVYQNKNTTYFEYTTLEKVKERTGLSLNEQPFVVFKKNNKWIKSELKIDFSYNDGICSKNETVSIEEQEHFKTRIKEFIDFSYLSKTQKDYYQIEKSVKKILENEFYKDVKLKVVTWIEPQDNEYSPNRYIDDRYNTKGVSLFQSKSLQNFQTSQHADILIDIKISKGGKISISNKVNPKYLKQYEAKWVKEAKLRGLEVNIPELRRRVHRDIENLAKAADELSFYTKFIQNTKALFHDNIASYVEGIAATQKIAKNVWDVGIINEDTWHTNGEFAEQHKKWPEYCQFHPVIGGIEDGVIDEIVGIPMAIKGVYELVVDEEKQEAFKNIFTKDGLGNLYEGLKQEVKDTYNDSEKREHFGGKTTVSVVSMMSGAGLFSTIKKLDDVVDVTSDLEKVIPDAKTTKFLDDFRKADRHVDTDKALKEITEEVGGENLSDAVDELTDLAENATNKGKKYSWKEVKAFFKRGNDFNAKSKDLRWYDNNEIWMTHPTKKYPKGHKFEGKPRRYRLDSWDINGDGKIVSRKATDLDKIKTRTFENYCREIGEKYLPGSKIANPDIGDKLFGKYYLEIPDVNLNFSKLDEYIKIAEKYKVIIIFKPE</sequence>
<evidence type="ECO:0000313" key="1">
    <source>
        <dbReference type="EMBL" id="MFD2915233.1"/>
    </source>
</evidence>
<organism evidence="1 2">
    <name type="scientific">Psychroserpens luteus</name>
    <dbReference type="NCBI Taxonomy" id="1434066"/>
    <lineage>
        <taxon>Bacteria</taxon>
        <taxon>Pseudomonadati</taxon>
        <taxon>Bacteroidota</taxon>
        <taxon>Flavobacteriia</taxon>
        <taxon>Flavobacteriales</taxon>
        <taxon>Flavobacteriaceae</taxon>
        <taxon>Psychroserpens</taxon>
    </lineage>
</organism>
<name>A0ABW5ZUB3_9FLAO</name>
<accession>A0ABW5ZUB3</accession>
<proteinExistence type="predicted"/>
<protein>
    <submittedName>
        <fullName evidence="1">Uncharacterized protein</fullName>
    </submittedName>
</protein>
<comment type="caution">
    <text evidence="1">The sequence shown here is derived from an EMBL/GenBank/DDBJ whole genome shotgun (WGS) entry which is preliminary data.</text>
</comment>
<evidence type="ECO:0000313" key="2">
    <source>
        <dbReference type="Proteomes" id="UP001597548"/>
    </source>
</evidence>
<keyword evidence="2" id="KW-1185">Reference proteome</keyword>
<dbReference type="RefSeq" id="WP_194508711.1">
    <property type="nucleotide sequence ID" value="NZ_JADILU010000005.1"/>
</dbReference>
<dbReference type="Proteomes" id="UP001597548">
    <property type="component" value="Unassembled WGS sequence"/>
</dbReference>
<gene>
    <name evidence="1" type="ORF">ACFS29_06250</name>
</gene>